<comment type="caution">
    <text evidence="1">The sequence shown here is derived from an EMBL/GenBank/DDBJ whole genome shotgun (WGS) entry which is preliminary data.</text>
</comment>
<dbReference type="EMBL" id="BARU01039248">
    <property type="protein sequence ID" value="GAH79023.1"/>
    <property type="molecule type" value="Genomic_DNA"/>
</dbReference>
<organism evidence="1">
    <name type="scientific">marine sediment metagenome</name>
    <dbReference type="NCBI Taxonomy" id="412755"/>
    <lineage>
        <taxon>unclassified sequences</taxon>
        <taxon>metagenomes</taxon>
        <taxon>ecological metagenomes</taxon>
    </lineage>
</organism>
<name>X1KAD3_9ZZZZ</name>
<feature type="non-terminal residue" evidence="1">
    <location>
        <position position="148"/>
    </location>
</feature>
<evidence type="ECO:0000313" key="1">
    <source>
        <dbReference type="EMBL" id="GAH79023.1"/>
    </source>
</evidence>
<dbReference type="AlphaFoldDB" id="X1KAD3"/>
<reference evidence="1" key="1">
    <citation type="journal article" date="2014" name="Front. Microbiol.">
        <title>High frequency of phylogenetically diverse reductive dehalogenase-homologous genes in deep subseafloor sedimentary metagenomes.</title>
        <authorList>
            <person name="Kawai M."/>
            <person name="Futagami T."/>
            <person name="Toyoda A."/>
            <person name="Takaki Y."/>
            <person name="Nishi S."/>
            <person name="Hori S."/>
            <person name="Arai W."/>
            <person name="Tsubouchi T."/>
            <person name="Morono Y."/>
            <person name="Uchiyama I."/>
            <person name="Ito T."/>
            <person name="Fujiyama A."/>
            <person name="Inagaki F."/>
            <person name="Takami H."/>
        </authorList>
    </citation>
    <scope>NUCLEOTIDE SEQUENCE</scope>
    <source>
        <strain evidence="1">Expedition CK06-06</strain>
    </source>
</reference>
<sequence length="148" mass="17043">MPTGRCYEDAWRFLMKEGEGFLVHGTVRLYEGGREVKHAWVELPTGWIWEPQTKSYFTLKDFEITCPIEEHRYTTEEAAIMLARVGKHGPWTTEERARWLHREQSAGGSSSNPEVKPPVVPEVTGIETIERFKPILVTRTLAPQAYEV</sequence>
<protein>
    <submittedName>
        <fullName evidence="1">Uncharacterized protein</fullName>
    </submittedName>
</protein>
<gene>
    <name evidence="1" type="ORF">S03H2_60857</name>
</gene>
<proteinExistence type="predicted"/>
<accession>X1KAD3</accession>